<dbReference type="AlphaFoldDB" id="A0A7R9KQK7"/>
<feature type="transmembrane region" description="Helical" evidence="1">
    <location>
        <begin position="180"/>
        <end position="200"/>
    </location>
</feature>
<reference evidence="2" key="1">
    <citation type="submission" date="2020-11" db="EMBL/GenBank/DDBJ databases">
        <authorList>
            <person name="Tran Van P."/>
        </authorList>
    </citation>
    <scope>NUCLEOTIDE SEQUENCE</scope>
</reference>
<sequence length="356" mass="39156">MGSVSSKGERLGSFKDYNEIFVDPQLKRGAMVEIERGWFKHWALCESTTGAIVWCYHVTSHKKNSIGSNGRNNGSKGWICYETLRDIIQKEGADGTDVKPGYDLCRVNNQESRAQRLGLNELNLNIVFAELNRLKDTMVDYKLNGWSSQVTKAEWTGMGVGAGVGVTAGVLAKYVFVEGIGWAICTGGVVFVVLGFGLYLGLKYYKTQVTCDGVIVDTDDRAFTAVVRKGRFEKAYPVRVTQYRGISTYSNGNRDFQETGVLTGDVCPGDHFWGTAIFTADNQNGCRSGAGVSAIRALYRVWTITGKCNSTCQVFDSSLGHSTQQWDPPVNGWGIAGRRRDISGAQDVDQEVVEEI</sequence>
<keyword evidence="1" id="KW-0472">Membrane</keyword>
<keyword evidence="1" id="KW-1133">Transmembrane helix</keyword>
<name>A0A7R9KQK7_9ACAR</name>
<dbReference type="EMBL" id="CAJPIZ010004728">
    <property type="protein sequence ID" value="CAG2107866.1"/>
    <property type="molecule type" value="Genomic_DNA"/>
</dbReference>
<keyword evidence="3" id="KW-1185">Reference proteome</keyword>
<proteinExistence type="predicted"/>
<gene>
    <name evidence="2" type="ORF">OSB1V03_LOCUS7863</name>
</gene>
<dbReference type="OrthoDB" id="6535736at2759"/>
<evidence type="ECO:0008006" key="4">
    <source>
        <dbReference type="Google" id="ProtNLM"/>
    </source>
</evidence>
<evidence type="ECO:0000313" key="2">
    <source>
        <dbReference type="EMBL" id="CAD7627436.1"/>
    </source>
</evidence>
<dbReference type="Proteomes" id="UP000759131">
    <property type="component" value="Unassembled WGS sequence"/>
</dbReference>
<organism evidence="2">
    <name type="scientific">Medioppia subpectinata</name>
    <dbReference type="NCBI Taxonomy" id="1979941"/>
    <lineage>
        <taxon>Eukaryota</taxon>
        <taxon>Metazoa</taxon>
        <taxon>Ecdysozoa</taxon>
        <taxon>Arthropoda</taxon>
        <taxon>Chelicerata</taxon>
        <taxon>Arachnida</taxon>
        <taxon>Acari</taxon>
        <taxon>Acariformes</taxon>
        <taxon>Sarcoptiformes</taxon>
        <taxon>Oribatida</taxon>
        <taxon>Brachypylina</taxon>
        <taxon>Oppioidea</taxon>
        <taxon>Oppiidae</taxon>
        <taxon>Medioppia</taxon>
    </lineage>
</organism>
<keyword evidence="1" id="KW-0812">Transmembrane</keyword>
<protein>
    <recommendedName>
        <fullName evidence="4">LRAT domain-containing protein</fullName>
    </recommendedName>
</protein>
<evidence type="ECO:0000313" key="3">
    <source>
        <dbReference type="Proteomes" id="UP000759131"/>
    </source>
</evidence>
<evidence type="ECO:0000256" key="1">
    <source>
        <dbReference type="SAM" id="Phobius"/>
    </source>
</evidence>
<accession>A0A7R9KQK7</accession>
<dbReference type="EMBL" id="OC859303">
    <property type="protein sequence ID" value="CAD7627436.1"/>
    <property type="molecule type" value="Genomic_DNA"/>
</dbReference>